<reference evidence="1 2" key="1">
    <citation type="submission" date="2022-11" db="EMBL/GenBank/DDBJ databases">
        <title>Genome Sequencing of Nocardia sp. ON39_IFM12276 and assembly.</title>
        <authorList>
            <person name="Shimojima M."/>
            <person name="Toyokawa M."/>
            <person name="Uesaka K."/>
        </authorList>
    </citation>
    <scope>NUCLEOTIDE SEQUENCE [LARGE SCALE GENOMIC DNA]</scope>
    <source>
        <strain evidence="1 2">IFM 12276</strain>
    </source>
</reference>
<sequence>MDDAALLNYCLSKPGAWQDEPWEGDVVAKVGDKIFAFLGATSVGLKCGRTREEADELVRVYPDDVAASAYIGRYGWNVVQLGGAVPDDEVRELVDLSYEAVVRKLPKSKRPTV</sequence>
<evidence type="ECO:0008006" key="3">
    <source>
        <dbReference type="Google" id="ProtNLM"/>
    </source>
</evidence>
<dbReference type="Pfam" id="PF04237">
    <property type="entry name" value="YjbR"/>
    <property type="match status" value="1"/>
</dbReference>
<dbReference type="RefSeq" id="WP_281874917.1">
    <property type="nucleotide sequence ID" value="NZ_AP026976.1"/>
</dbReference>
<proteinExistence type="predicted"/>
<name>A0ABM8D347_9NOCA</name>
<gene>
    <name evidence="1" type="ORF">IFM12276_48310</name>
</gene>
<evidence type="ECO:0000313" key="2">
    <source>
        <dbReference type="Proteomes" id="UP001317870"/>
    </source>
</evidence>
<protein>
    <recommendedName>
        <fullName evidence="3">MmcQ/YjbR family DNA-binding protein</fullName>
    </recommendedName>
</protein>
<dbReference type="PANTHER" id="PTHR35145">
    <property type="entry name" value="CYTOPLASMIC PROTEIN-RELATED"/>
    <property type="match status" value="1"/>
</dbReference>
<dbReference type="Proteomes" id="UP001317870">
    <property type="component" value="Chromosome"/>
</dbReference>
<dbReference type="PANTHER" id="PTHR35145:SF1">
    <property type="entry name" value="CYTOPLASMIC PROTEIN"/>
    <property type="match status" value="1"/>
</dbReference>
<evidence type="ECO:0000313" key="1">
    <source>
        <dbReference type="EMBL" id="BDU01803.1"/>
    </source>
</evidence>
<dbReference type="InterPro" id="IPR038056">
    <property type="entry name" value="YjbR-like_sf"/>
</dbReference>
<keyword evidence="2" id="KW-1185">Reference proteome</keyword>
<dbReference type="InterPro" id="IPR058532">
    <property type="entry name" value="YjbR/MT2646/Rv2570-like"/>
</dbReference>
<dbReference type="Gene3D" id="3.90.1150.30">
    <property type="match status" value="1"/>
</dbReference>
<dbReference type="EMBL" id="AP026978">
    <property type="protein sequence ID" value="BDU01803.1"/>
    <property type="molecule type" value="Genomic_DNA"/>
</dbReference>
<accession>A0ABM8D347</accession>
<organism evidence="1 2">
    <name type="scientific">Nocardia sputorum</name>
    <dbReference type="NCBI Taxonomy" id="2984338"/>
    <lineage>
        <taxon>Bacteria</taxon>
        <taxon>Bacillati</taxon>
        <taxon>Actinomycetota</taxon>
        <taxon>Actinomycetes</taxon>
        <taxon>Mycobacteriales</taxon>
        <taxon>Nocardiaceae</taxon>
        <taxon>Nocardia</taxon>
    </lineage>
</organism>
<dbReference type="InterPro" id="IPR007351">
    <property type="entry name" value="YjbR"/>
</dbReference>
<dbReference type="SUPFAM" id="SSF142906">
    <property type="entry name" value="YjbR-like"/>
    <property type="match status" value="1"/>
</dbReference>